<dbReference type="CDD" id="cd02440">
    <property type="entry name" value="AdoMet_MTases"/>
    <property type="match status" value="1"/>
</dbReference>
<evidence type="ECO:0000313" key="13">
    <source>
        <dbReference type="Proteomes" id="UP000185628"/>
    </source>
</evidence>
<evidence type="ECO:0000256" key="3">
    <source>
        <dbReference type="ARBA" id="ARBA00011890"/>
    </source>
</evidence>
<dbReference type="RefSeq" id="WP_073716751.1">
    <property type="nucleotide sequence ID" value="NZ_MQVR01000039.1"/>
</dbReference>
<dbReference type="InterPro" id="IPR000682">
    <property type="entry name" value="PCMT"/>
</dbReference>
<evidence type="ECO:0000256" key="1">
    <source>
        <dbReference type="ARBA" id="ARBA00004496"/>
    </source>
</evidence>
<evidence type="ECO:0000256" key="7">
    <source>
        <dbReference type="ARBA" id="ARBA00022679"/>
    </source>
</evidence>
<dbReference type="GO" id="GO:0005737">
    <property type="term" value="C:cytoplasm"/>
    <property type="evidence" value="ECO:0007669"/>
    <property type="project" value="UniProtKB-SubCell"/>
</dbReference>
<evidence type="ECO:0000256" key="4">
    <source>
        <dbReference type="ARBA" id="ARBA00013346"/>
    </source>
</evidence>
<dbReference type="Proteomes" id="UP000185628">
    <property type="component" value="Unassembled WGS sequence"/>
</dbReference>
<comment type="caution">
    <text evidence="12">The sequence shown here is derived from an EMBL/GenBank/DDBJ whole genome shotgun (WGS) entry which is preliminary data.</text>
</comment>
<dbReference type="PANTHER" id="PTHR11579:SF0">
    <property type="entry name" value="PROTEIN-L-ISOASPARTATE(D-ASPARTATE) O-METHYLTRANSFERASE"/>
    <property type="match status" value="1"/>
</dbReference>
<dbReference type="PANTHER" id="PTHR11579">
    <property type="entry name" value="PROTEIN-L-ISOASPARTATE O-METHYLTRANSFERASE"/>
    <property type="match status" value="1"/>
</dbReference>
<evidence type="ECO:0000256" key="5">
    <source>
        <dbReference type="ARBA" id="ARBA00022490"/>
    </source>
</evidence>
<sequence>MSLARTREAFAATPRGNFLPPELKGQAHWDMPVPIGFSQTNSQPRTVADMLELLDVPTGARVLDVGSGSGWTTALLAHLVGEGGQVIGVELIAELVEFGRANLATASRPWAEIRQATPGVLGVPEEAPYDRILVSASPRELPRELVDQLAPGGIMAIPVGHTMYRISKDADGNVEESTHGAYTFVPLH</sequence>
<proteinExistence type="inferred from homology"/>
<protein>
    <recommendedName>
        <fullName evidence="4">Protein-L-isoaspartate O-methyltransferase</fullName>
        <ecNumber evidence="3">2.1.1.77</ecNumber>
    </recommendedName>
    <alternativeName>
        <fullName evidence="11">L-isoaspartyl protein carboxyl methyltransferase</fullName>
    </alternativeName>
    <alternativeName>
        <fullName evidence="9">Protein L-isoaspartyl methyltransferase</fullName>
    </alternativeName>
    <alternativeName>
        <fullName evidence="10">Protein-beta-aspartate methyltransferase</fullName>
    </alternativeName>
</protein>
<evidence type="ECO:0000256" key="9">
    <source>
        <dbReference type="ARBA" id="ARBA00030757"/>
    </source>
</evidence>
<evidence type="ECO:0000256" key="11">
    <source>
        <dbReference type="ARBA" id="ARBA00031350"/>
    </source>
</evidence>
<keyword evidence="6 12" id="KW-0489">Methyltransferase</keyword>
<keyword evidence="5" id="KW-0963">Cytoplasm</keyword>
<evidence type="ECO:0000256" key="6">
    <source>
        <dbReference type="ARBA" id="ARBA00022603"/>
    </source>
</evidence>
<evidence type="ECO:0000256" key="10">
    <source>
        <dbReference type="ARBA" id="ARBA00031323"/>
    </source>
</evidence>
<dbReference type="EMBL" id="MQVR01000039">
    <property type="protein sequence ID" value="OKL53811.1"/>
    <property type="molecule type" value="Genomic_DNA"/>
</dbReference>
<comment type="similarity">
    <text evidence="2">Belongs to the methyltransferase superfamily. L-isoaspartyl/D-aspartyl protein methyltransferase family.</text>
</comment>
<dbReference type="Pfam" id="PF01135">
    <property type="entry name" value="PCMT"/>
    <property type="match status" value="1"/>
</dbReference>
<accession>A0A1Q5Q1V0</accession>
<gene>
    <name evidence="12" type="ORF">BSZ39_07540</name>
</gene>
<keyword evidence="7 12" id="KW-0808">Transferase</keyword>
<comment type="subcellular location">
    <subcellularLocation>
        <location evidence="1">Cytoplasm</location>
    </subcellularLocation>
</comment>
<dbReference type="GO" id="GO:0004719">
    <property type="term" value="F:protein-L-isoaspartate (D-aspartate) O-methyltransferase activity"/>
    <property type="evidence" value="ECO:0007669"/>
    <property type="project" value="UniProtKB-EC"/>
</dbReference>
<dbReference type="OrthoDB" id="4035289at2"/>
<keyword evidence="8" id="KW-0949">S-adenosyl-L-methionine</keyword>
<dbReference type="SUPFAM" id="SSF53335">
    <property type="entry name" value="S-adenosyl-L-methionine-dependent methyltransferases"/>
    <property type="match status" value="1"/>
</dbReference>
<dbReference type="GO" id="GO:0032259">
    <property type="term" value="P:methylation"/>
    <property type="evidence" value="ECO:0007669"/>
    <property type="project" value="UniProtKB-KW"/>
</dbReference>
<name>A0A1Q5Q1V0_9ACTO</name>
<dbReference type="EC" id="2.1.1.77" evidence="3"/>
<organism evidence="12 13">
    <name type="scientific">Bowdeniella nasicola</name>
    <dbReference type="NCBI Taxonomy" id="208480"/>
    <lineage>
        <taxon>Bacteria</taxon>
        <taxon>Bacillati</taxon>
        <taxon>Actinomycetota</taxon>
        <taxon>Actinomycetes</taxon>
        <taxon>Actinomycetales</taxon>
        <taxon>Actinomycetaceae</taxon>
        <taxon>Bowdeniella</taxon>
    </lineage>
</organism>
<evidence type="ECO:0000256" key="8">
    <source>
        <dbReference type="ARBA" id="ARBA00022691"/>
    </source>
</evidence>
<evidence type="ECO:0000313" key="12">
    <source>
        <dbReference type="EMBL" id="OKL53811.1"/>
    </source>
</evidence>
<dbReference type="AlphaFoldDB" id="A0A1Q5Q1V0"/>
<dbReference type="InterPro" id="IPR029063">
    <property type="entry name" value="SAM-dependent_MTases_sf"/>
</dbReference>
<reference evidence="13" key="1">
    <citation type="submission" date="2016-12" db="EMBL/GenBank/DDBJ databases">
        <authorList>
            <person name="Meng X."/>
        </authorList>
    </citation>
    <scope>NUCLEOTIDE SEQUENCE [LARGE SCALE GENOMIC DNA]</scope>
    <source>
        <strain evidence="13">DSM 19116</strain>
    </source>
</reference>
<evidence type="ECO:0000256" key="2">
    <source>
        <dbReference type="ARBA" id="ARBA00005369"/>
    </source>
</evidence>
<keyword evidence="13" id="KW-1185">Reference proteome</keyword>
<dbReference type="Gene3D" id="3.40.50.150">
    <property type="entry name" value="Vaccinia Virus protein VP39"/>
    <property type="match status" value="1"/>
</dbReference>